<reference evidence="3 4" key="1">
    <citation type="submission" date="2020-08" db="EMBL/GenBank/DDBJ databases">
        <title>Sequencing the genomes of 1000 actinobacteria strains.</title>
        <authorList>
            <person name="Klenk H.-P."/>
        </authorList>
    </citation>
    <scope>NUCLEOTIDE SEQUENCE [LARGE SCALE GENOMIC DNA]</scope>
    <source>
        <strain evidence="3 4">DSM 44772</strain>
    </source>
</reference>
<proteinExistence type="predicted"/>
<dbReference type="RefSeq" id="WP_184888768.1">
    <property type="nucleotide sequence ID" value="NZ_BAAAHD010000005.1"/>
</dbReference>
<protein>
    <recommendedName>
        <fullName evidence="2">PLL-like beta propeller domain-containing protein</fullName>
    </recommendedName>
</protein>
<name>A0A7W7IIX9_9ACTN</name>
<evidence type="ECO:0000313" key="4">
    <source>
        <dbReference type="Proteomes" id="UP000549343"/>
    </source>
</evidence>
<evidence type="ECO:0000256" key="1">
    <source>
        <dbReference type="SAM" id="MobiDB-lite"/>
    </source>
</evidence>
<comment type="caution">
    <text evidence="3">The sequence shown here is derived from an EMBL/GenBank/DDBJ whole genome shotgun (WGS) entry which is preliminary data.</text>
</comment>
<dbReference type="SUPFAM" id="SSF89372">
    <property type="entry name" value="Fucose-specific lectin"/>
    <property type="match status" value="1"/>
</dbReference>
<gene>
    <name evidence="3" type="ORF">F4557_006387</name>
</gene>
<dbReference type="InterPro" id="IPR058502">
    <property type="entry name" value="PLL-like_beta-prop"/>
</dbReference>
<sequence>MIMWRMSGWRRDLRLRGGLTKGRVVRSCSIRGCIAVFFAVVLGVGVIPLAGRPSPASAAKSQTSAVPKITPEAGQWFMARGGLLDGPVIDAGATVKVKIAGKAGIPASGVASVAMNIAASGRTGTGQLIAYPSGVVMPDTTTIRYRQYFYSQNLVFVGVGSDGNVTLTNDSSSAVRIYVDAHGYSLSAPGAQVGATFVPVKPERIGQVDVPANGTAEAALLGKAGVPSAGVSGVLFTLSGSSDVDGKLTVFSAEESMPNDTNLDYGQNLLVQNQVIGRVDESGKIKMANTGSKPIKASLDVAGYFAKPEAAVKGSTVQPITPTRLVNDVTVPANGTYTIAPLGQGGVPASGVSGVYLNVTNYHRTGNGVLRVHPSGTTASETHAVTFQQTWTYSGALPAKLGADGKIAISNASSSPVRIWVDQFAYFKTPATGCTGAAPAADPAPRVKVAAAVPEPHNPTTVFQASAVAGGSTGVLQLAYTDGIGRLMHGSADPSALGSIQWTPIHGQEGYYGQPALGEQADGRLNVLAHNLDGDVWSRTQVTKDPAAWGDWVDVNGPMGSTVTVARHDDTLVAFAADAAGTLRALPQYAANDPYQNWIDLGVTGLSADTAPLAVPVANGLRLFFLDASGTWRTALYARGTVSDCATLSGPGHSGNASVVTYPGSRLRIFVRNPDGHIVTKAQDASGNFQATWNQVGDLVAAGSPSAVLSPGSGKTEIVVRGTDDRIHSTGETVQGSGQWRAWVDAQPDYDTSVPATDPTAFTYSATNGPTWSYLFRTVNQQTRLYWPEEETARLASKSPEFGSRALPKPPAAR</sequence>
<dbReference type="Gene3D" id="2.120.10.70">
    <property type="entry name" value="Fucose-specific lectin"/>
    <property type="match status" value="1"/>
</dbReference>
<feature type="region of interest" description="Disordered" evidence="1">
    <location>
        <begin position="794"/>
        <end position="814"/>
    </location>
</feature>
<feature type="domain" description="PLL-like beta propeller" evidence="2">
    <location>
        <begin position="501"/>
        <end position="620"/>
    </location>
</feature>
<dbReference type="Pfam" id="PF26607">
    <property type="entry name" value="DUF8189"/>
    <property type="match status" value="1"/>
</dbReference>
<evidence type="ECO:0000313" key="3">
    <source>
        <dbReference type="EMBL" id="MBB4777969.1"/>
    </source>
</evidence>
<dbReference type="Proteomes" id="UP000549343">
    <property type="component" value="Unassembled WGS sequence"/>
</dbReference>
<dbReference type="AlphaFoldDB" id="A0A7W7IIX9"/>
<accession>A0A7W7IIX9</accession>
<organism evidence="3 4">
    <name type="scientific">Actinomadura livida</name>
    <dbReference type="NCBI Taxonomy" id="79909"/>
    <lineage>
        <taxon>Bacteria</taxon>
        <taxon>Bacillati</taxon>
        <taxon>Actinomycetota</taxon>
        <taxon>Actinomycetes</taxon>
        <taxon>Streptosporangiales</taxon>
        <taxon>Thermomonosporaceae</taxon>
        <taxon>Actinomadura</taxon>
    </lineage>
</organism>
<evidence type="ECO:0000259" key="2">
    <source>
        <dbReference type="Pfam" id="PF26607"/>
    </source>
</evidence>
<dbReference type="EMBL" id="JACHMV010000001">
    <property type="protein sequence ID" value="MBB4777969.1"/>
    <property type="molecule type" value="Genomic_DNA"/>
</dbReference>